<feature type="transmembrane region" description="Helical" evidence="1">
    <location>
        <begin position="228"/>
        <end position="249"/>
    </location>
</feature>
<feature type="transmembrane region" description="Helical" evidence="1">
    <location>
        <begin position="21"/>
        <end position="45"/>
    </location>
</feature>
<feature type="transmembrane region" description="Helical" evidence="1">
    <location>
        <begin position="318"/>
        <end position="337"/>
    </location>
</feature>
<feature type="transmembrane region" description="Helical" evidence="1">
    <location>
        <begin position="287"/>
        <end position="306"/>
    </location>
</feature>
<protein>
    <recommendedName>
        <fullName evidence="4">MFS transporter</fullName>
    </recommendedName>
</protein>
<feature type="transmembrane region" description="Helical" evidence="1">
    <location>
        <begin position="51"/>
        <end position="71"/>
    </location>
</feature>
<dbReference type="OrthoDB" id="6813078at2"/>
<keyword evidence="3" id="KW-1185">Reference proteome</keyword>
<feature type="transmembrane region" description="Helical" evidence="1">
    <location>
        <begin position="343"/>
        <end position="359"/>
    </location>
</feature>
<feature type="transmembrane region" description="Helical" evidence="1">
    <location>
        <begin position="157"/>
        <end position="175"/>
    </location>
</feature>
<organism evidence="2 3">
    <name type="scientific">Rahnella woolbedingensis</name>
    <dbReference type="NCBI Taxonomy" id="1510574"/>
    <lineage>
        <taxon>Bacteria</taxon>
        <taxon>Pseudomonadati</taxon>
        <taxon>Pseudomonadota</taxon>
        <taxon>Gammaproteobacteria</taxon>
        <taxon>Enterobacterales</taxon>
        <taxon>Yersiniaceae</taxon>
        <taxon>Rahnella</taxon>
    </lineage>
</organism>
<name>A0A419N9C6_9GAMM</name>
<dbReference type="AlphaFoldDB" id="A0A419N9C6"/>
<evidence type="ECO:0000313" key="2">
    <source>
        <dbReference type="EMBL" id="RJT44357.1"/>
    </source>
</evidence>
<comment type="caution">
    <text evidence="2">The sequence shown here is derived from an EMBL/GenBank/DDBJ whole genome shotgun (WGS) entry which is preliminary data.</text>
</comment>
<keyword evidence="1" id="KW-1133">Transmembrane helix</keyword>
<feature type="transmembrane region" description="Helical" evidence="1">
    <location>
        <begin position="261"/>
        <end position="281"/>
    </location>
</feature>
<feature type="transmembrane region" description="Helical" evidence="1">
    <location>
        <begin position="196"/>
        <end position="216"/>
    </location>
</feature>
<evidence type="ECO:0000256" key="1">
    <source>
        <dbReference type="SAM" id="Phobius"/>
    </source>
</evidence>
<evidence type="ECO:0000313" key="3">
    <source>
        <dbReference type="Proteomes" id="UP000284908"/>
    </source>
</evidence>
<evidence type="ECO:0008006" key="4">
    <source>
        <dbReference type="Google" id="ProtNLM"/>
    </source>
</evidence>
<dbReference type="EMBL" id="RAHH01000011">
    <property type="protein sequence ID" value="RJT44357.1"/>
    <property type="molecule type" value="Genomic_DNA"/>
</dbReference>
<dbReference type="Proteomes" id="UP000284908">
    <property type="component" value="Unassembled WGS sequence"/>
</dbReference>
<sequence>MNRCKDSDKSLKNSLLKSGNAQLLLLRMISAIALFSLLGQANVWLDATSNALLAFGYRFLLILTPLTLALFGKRALIATLFASLLGLILLSLNILAIFNWLAVILFSYGVAVLGFIVKNDAAKTPAGAANNKIMLNLGSLCAGLLLLYPHWMPVEFYLIMGLLLLLCLPAARRFSLSGEVTTQSMIKSNARKPGKFKWVLAGVVTGIKLFAVFSILPQEILAHRPQLPGWYGVMIILNSAIVALLQIPVMKLIERSGSRAMLLSMAIILSGLIVLAVPGLFQVHTFAGAFVWLAFLSIAECGLSYIDYCAAQDNALLIKELSVSIGAGLTVLVMRFFPVSVNTEILSVISIAALFIWLWQYKYPPETKHEESADALSDVYEK</sequence>
<proteinExistence type="predicted"/>
<keyword evidence="1" id="KW-0812">Transmembrane</keyword>
<dbReference type="RefSeq" id="WP_120132869.1">
    <property type="nucleotide sequence ID" value="NZ_RAHH01000011.1"/>
</dbReference>
<accession>A0A419N9C6</accession>
<reference evidence="2 3" key="1">
    <citation type="submission" date="2018-09" db="EMBL/GenBank/DDBJ databases">
        <authorList>
            <person name="Le Fleche-Mateos A."/>
        </authorList>
    </citation>
    <scope>NUCLEOTIDE SEQUENCE [LARGE SCALE GENOMIC DNA]</scope>
    <source>
        <strain evidence="2 3">DSM 27399</strain>
    </source>
</reference>
<keyword evidence="1" id="KW-0472">Membrane</keyword>
<gene>
    <name evidence="2" type="ORF">D6C13_11450</name>
</gene>